<dbReference type="InterPro" id="IPR018660">
    <property type="entry name" value="MliC"/>
</dbReference>
<dbReference type="EMBL" id="CP067134">
    <property type="protein sequence ID" value="WCR11248.1"/>
    <property type="molecule type" value="Genomic_DNA"/>
</dbReference>
<evidence type="ECO:0000256" key="3">
    <source>
        <dbReference type="ARBA" id="ARBA00023139"/>
    </source>
</evidence>
<reference evidence="7 8" key="1">
    <citation type="submission" date="2021-01" db="EMBL/GenBank/DDBJ databases">
        <title>Biogeographic distribution of Paracoccus.</title>
        <authorList>
            <person name="Hollensteiner J."/>
            <person name="Leineberger J."/>
            <person name="Brinkhoff T."/>
            <person name="Daniel R."/>
        </authorList>
    </citation>
    <scope>NUCLEOTIDE SEQUENCE [LARGE SCALE GENOMIC DNA]</scope>
    <source>
        <strain evidence="7 8">LMG25392</strain>
    </source>
</reference>
<dbReference type="Pfam" id="PF09864">
    <property type="entry name" value="MliC"/>
    <property type="match status" value="1"/>
</dbReference>
<dbReference type="Gene3D" id="2.40.128.200">
    <property type="match status" value="1"/>
</dbReference>
<evidence type="ECO:0000313" key="8">
    <source>
        <dbReference type="Proteomes" id="UP001218412"/>
    </source>
</evidence>
<gene>
    <name evidence="7" type="ORF">JHW45_02250</name>
</gene>
<feature type="chain" id="PRO_5045465895" evidence="5">
    <location>
        <begin position="23"/>
        <end position="118"/>
    </location>
</feature>
<evidence type="ECO:0000256" key="2">
    <source>
        <dbReference type="ARBA" id="ARBA00023136"/>
    </source>
</evidence>
<keyword evidence="3" id="KW-0564">Palmitate</keyword>
<keyword evidence="8" id="KW-1185">Reference proteome</keyword>
<dbReference type="InterPro" id="IPR036328">
    <property type="entry name" value="MliC_sf"/>
</dbReference>
<evidence type="ECO:0000313" key="7">
    <source>
        <dbReference type="EMBL" id="WCR11248.1"/>
    </source>
</evidence>
<evidence type="ECO:0000256" key="5">
    <source>
        <dbReference type="SAM" id="SignalP"/>
    </source>
</evidence>
<proteinExistence type="predicted"/>
<feature type="domain" description="C-type lysozyme inhibitor" evidence="6">
    <location>
        <begin position="42"/>
        <end position="107"/>
    </location>
</feature>
<keyword evidence="2" id="KW-0472">Membrane</keyword>
<evidence type="ECO:0000256" key="1">
    <source>
        <dbReference type="ARBA" id="ARBA00022729"/>
    </source>
</evidence>
<feature type="signal peptide" evidence="5">
    <location>
        <begin position="1"/>
        <end position="22"/>
    </location>
</feature>
<name>A0ABY7SWG5_9RHOB</name>
<organism evidence="7 8">
    <name type="scientific">Paracoccus stylophorae</name>
    <dbReference type="NCBI Taxonomy" id="659350"/>
    <lineage>
        <taxon>Bacteria</taxon>
        <taxon>Pseudomonadati</taxon>
        <taxon>Pseudomonadota</taxon>
        <taxon>Alphaproteobacteria</taxon>
        <taxon>Rhodobacterales</taxon>
        <taxon>Paracoccaceae</taxon>
        <taxon>Paracoccus</taxon>
    </lineage>
</organism>
<protein>
    <submittedName>
        <fullName evidence="7">MliC family protein</fullName>
    </submittedName>
</protein>
<evidence type="ECO:0000256" key="4">
    <source>
        <dbReference type="ARBA" id="ARBA00023288"/>
    </source>
</evidence>
<dbReference type="RefSeq" id="WP_272859348.1">
    <property type="nucleotide sequence ID" value="NZ_CP067134.1"/>
</dbReference>
<sequence length="118" mass="12490">MRFSTLAPLAFAIAGLATPGVAGVSLSVDVDLEDATTQTLTYDCGKGDPLTVHYVNSDTQSLALVPVDDDYRVFVNVVSGSGARYVSGQHEWWTKGDDATLSDTLEDKTLSECAATSQ</sequence>
<accession>A0ABY7SWG5</accession>
<dbReference type="SUPFAM" id="SSF141488">
    <property type="entry name" value="YdhA-like"/>
    <property type="match status" value="1"/>
</dbReference>
<keyword evidence="1 5" id="KW-0732">Signal</keyword>
<dbReference type="Proteomes" id="UP001218412">
    <property type="component" value="Chromosome"/>
</dbReference>
<keyword evidence="4" id="KW-0449">Lipoprotein</keyword>
<evidence type="ECO:0000259" key="6">
    <source>
        <dbReference type="Pfam" id="PF09864"/>
    </source>
</evidence>